<comment type="caution">
    <text evidence="1">The sequence shown here is derived from an EMBL/GenBank/DDBJ whole genome shotgun (WGS) entry which is preliminary data.</text>
</comment>
<proteinExistence type="predicted"/>
<reference evidence="1" key="1">
    <citation type="submission" date="2023-01" db="EMBL/GenBank/DDBJ databases">
        <authorList>
            <person name="Van Ghelder C."/>
            <person name="Rancurel C."/>
        </authorList>
    </citation>
    <scope>NUCLEOTIDE SEQUENCE</scope>
    <source>
        <strain evidence="1">CNCM I-4278</strain>
    </source>
</reference>
<keyword evidence="2" id="KW-1185">Reference proteome</keyword>
<evidence type="ECO:0000313" key="2">
    <source>
        <dbReference type="Proteomes" id="UP001152607"/>
    </source>
</evidence>
<evidence type="ECO:0000313" key="1">
    <source>
        <dbReference type="EMBL" id="CAI6334141.1"/>
    </source>
</evidence>
<organism evidence="1 2">
    <name type="scientific">Periconia digitata</name>
    <dbReference type="NCBI Taxonomy" id="1303443"/>
    <lineage>
        <taxon>Eukaryota</taxon>
        <taxon>Fungi</taxon>
        <taxon>Dikarya</taxon>
        <taxon>Ascomycota</taxon>
        <taxon>Pezizomycotina</taxon>
        <taxon>Dothideomycetes</taxon>
        <taxon>Pleosporomycetidae</taxon>
        <taxon>Pleosporales</taxon>
        <taxon>Massarineae</taxon>
        <taxon>Periconiaceae</taxon>
        <taxon>Periconia</taxon>
    </lineage>
</organism>
<dbReference type="Proteomes" id="UP001152607">
    <property type="component" value="Unassembled WGS sequence"/>
</dbReference>
<sequence>MKDRLDSENSHSCMFGSLVSSRIISCNRPRPWSTLPANVPRTKILRACEDECLDAILHMALPKSVLY</sequence>
<dbReference type="EMBL" id="CAOQHR010000004">
    <property type="protein sequence ID" value="CAI6334141.1"/>
    <property type="molecule type" value="Genomic_DNA"/>
</dbReference>
<name>A0A9W4UDE4_9PLEO</name>
<dbReference type="AlphaFoldDB" id="A0A9W4UDE4"/>
<gene>
    <name evidence="1" type="ORF">PDIGIT_LOCUS7195</name>
</gene>
<protein>
    <submittedName>
        <fullName evidence="1">Uncharacterized protein</fullName>
    </submittedName>
</protein>
<accession>A0A9W4UDE4</accession>